<dbReference type="Pfam" id="PF00474">
    <property type="entry name" value="SSF"/>
    <property type="match status" value="1"/>
</dbReference>
<evidence type="ECO:0000256" key="1">
    <source>
        <dbReference type="ARBA" id="ARBA00004651"/>
    </source>
</evidence>
<evidence type="ECO:0000313" key="15">
    <source>
        <dbReference type="EMBL" id="QCI59331.1"/>
    </source>
</evidence>
<feature type="transmembrane region" description="Helical" evidence="14">
    <location>
        <begin position="77"/>
        <end position="98"/>
    </location>
</feature>
<dbReference type="SUPFAM" id="SSF46785">
    <property type="entry name" value="Winged helix' DNA-binding domain"/>
    <property type="match status" value="1"/>
</dbReference>
<dbReference type="GO" id="GO:0006814">
    <property type="term" value="P:sodium ion transport"/>
    <property type="evidence" value="ECO:0007669"/>
    <property type="project" value="UniProtKB-KW"/>
</dbReference>
<comment type="subcellular location">
    <subcellularLocation>
        <location evidence="1">Cell membrane</location>
        <topology evidence="1">Multi-pass membrane protein</topology>
    </subcellularLocation>
</comment>
<evidence type="ECO:0000256" key="11">
    <source>
        <dbReference type="ARBA" id="ARBA00023201"/>
    </source>
</evidence>
<feature type="transmembrane region" description="Helical" evidence="14">
    <location>
        <begin position="155"/>
        <end position="177"/>
    </location>
</feature>
<dbReference type="PANTHER" id="PTHR48086:SF3">
    <property type="entry name" value="SODIUM_PROLINE SYMPORTER"/>
    <property type="match status" value="1"/>
</dbReference>
<keyword evidence="7 14" id="KW-1133">Transmembrane helix</keyword>
<comment type="similarity">
    <text evidence="2 13">Belongs to the sodium:solute symporter (SSF) (TC 2.A.21) family.</text>
</comment>
<dbReference type="InterPro" id="IPR001734">
    <property type="entry name" value="Na/solute_symporter"/>
</dbReference>
<feature type="transmembrane region" description="Helical" evidence="14">
    <location>
        <begin position="225"/>
        <end position="244"/>
    </location>
</feature>
<evidence type="ECO:0008006" key="17">
    <source>
        <dbReference type="Google" id="ProtNLM"/>
    </source>
</evidence>
<dbReference type="Gene3D" id="1.20.1730.10">
    <property type="entry name" value="Sodium/glucose cotransporter"/>
    <property type="match status" value="1"/>
</dbReference>
<evidence type="ECO:0000256" key="10">
    <source>
        <dbReference type="ARBA" id="ARBA00023136"/>
    </source>
</evidence>
<dbReference type="RefSeq" id="WP_119311763.1">
    <property type="nucleotide sequence ID" value="NZ_CP034413.3"/>
</dbReference>
<feature type="transmembrane region" description="Helical" evidence="14">
    <location>
        <begin position="442"/>
        <end position="459"/>
    </location>
</feature>
<evidence type="ECO:0000256" key="14">
    <source>
        <dbReference type="SAM" id="Phobius"/>
    </source>
</evidence>
<keyword evidence="3" id="KW-0813">Transport</keyword>
<feature type="transmembrane region" description="Helical" evidence="14">
    <location>
        <begin position="265"/>
        <end position="289"/>
    </location>
</feature>
<keyword evidence="11" id="KW-0739">Sodium transport</keyword>
<dbReference type="GO" id="GO:0015293">
    <property type="term" value="F:symporter activity"/>
    <property type="evidence" value="ECO:0007669"/>
    <property type="project" value="UniProtKB-KW"/>
</dbReference>
<comment type="catalytic activity">
    <reaction evidence="12">
        <text>L-proline(in) + Na(+)(in) = L-proline(out) + Na(+)(out)</text>
        <dbReference type="Rhea" id="RHEA:28967"/>
        <dbReference type="ChEBI" id="CHEBI:29101"/>
        <dbReference type="ChEBI" id="CHEBI:60039"/>
    </reaction>
</comment>
<gene>
    <name evidence="15" type="ORF">EIO64_08910</name>
</gene>
<feature type="transmembrane region" description="Helical" evidence="14">
    <location>
        <begin position="119"/>
        <end position="139"/>
    </location>
</feature>
<evidence type="ECO:0000256" key="2">
    <source>
        <dbReference type="ARBA" id="ARBA00006434"/>
    </source>
</evidence>
<dbReference type="PANTHER" id="PTHR48086">
    <property type="entry name" value="SODIUM/PROLINE SYMPORTER-RELATED"/>
    <property type="match status" value="1"/>
</dbReference>
<dbReference type="AlphaFoldDB" id="A0A4D7AP44"/>
<sequence length="638" mass="70140">MTSQMWMILITVVYVCAMMLLSWIIGKKTTKDETEFMVGGREFTAFMTAIGNGSILISGGYLPSIIMYGYMFGMGGMWFYLGWGTGALVAWLCWAGFWRTSGALTPTEWFEYRYGKGGRMAITIVILFASLAILGWQYVGCGETIGGALGIDPKIAMLLVGVVVTAYVVFGGIWAATATDVIQFSWVFIIQFIILPTFLIAKYGLPDAVALPDAFLSLPFGTLPVIKFVAPSVITFLMMHQSLLNQSPYWARAAGTRSLKNCKRGWMWTVIIAYFTGVVGAFIGCYARQLLPGLTDSSQAFGALMNILPIPLAACIMAGLMAATMSTCDIYLVSGVNQLVRDVAQYFLKIRDTKKLLQWAKWGTIIYGMASVFFAIFWSGGLSYLFAFGTGVGAPLFVYYLDSWLLRVGNQKGAIASVAVSMAIVLYWDILTTNSQQMNSLWLIFPASFLTLVIVSFLTKKDTVVPVDEKTGPNEAQMEILKTIKRGYSNAGAIITSMTRFCNEHQLQAGHIHNALDSLEKSGYVKRKGQRLIAQLYFSLTEKGDAAACANMSETELKTIAVYGVDSQAIQFMHWIEKDDATMSEISGKHSIYMMELSAISEHLSDLGLVRVFGQGRLKAGLTDAGRQLLRKTAAQHS</sequence>
<evidence type="ECO:0000256" key="13">
    <source>
        <dbReference type="RuleBase" id="RU362091"/>
    </source>
</evidence>
<evidence type="ECO:0000256" key="8">
    <source>
        <dbReference type="ARBA" id="ARBA00023053"/>
    </source>
</evidence>
<dbReference type="InterPro" id="IPR036390">
    <property type="entry name" value="WH_DNA-bd_sf"/>
</dbReference>
<proteinExistence type="inferred from homology"/>
<dbReference type="GO" id="GO:0005886">
    <property type="term" value="C:plasma membrane"/>
    <property type="evidence" value="ECO:0007669"/>
    <property type="project" value="UniProtKB-SubCell"/>
</dbReference>
<dbReference type="GeneID" id="89523547"/>
<keyword evidence="4" id="KW-1003">Cell membrane</keyword>
<organism evidence="15 16">
    <name type="scientific">Dysosmobacter welbionis</name>
    <dbReference type="NCBI Taxonomy" id="2093857"/>
    <lineage>
        <taxon>Bacteria</taxon>
        <taxon>Bacillati</taxon>
        <taxon>Bacillota</taxon>
        <taxon>Clostridia</taxon>
        <taxon>Eubacteriales</taxon>
        <taxon>Oscillospiraceae</taxon>
        <taxon>Dysosmobacter</taxon>
    </lineage>
</organism>
<evidence type="ECO:0000256" key="5">
    <source>
        <dbReference type="ARBA" id="ARBA00022692"/>
    </source>
</evidence>
<dbReference type="PROSITE" id="PS50283">
    <property type="entry name" value="NA_SOLUT_SYMP_3"/>
    <property type="match status" value="1"/>
</dbReference>
<evidence type="ECO:0000256" key="3">
    <source>
        <dbReference type="ARBA" id="ARBA00022448"/>
    </source>
</evidence>
<feature type="transmembrane region" description="Helical" evidence="14">
    <location>
        <begin position="359"/>
        <end position="378"/>
    </location>
</feature>
<dbReference type="CDD" id="cd10322">
    <property type="entry name" value="SLC5sbd"/>
    <property type="match status" value="1"/>
</dbReference>
<reference evidence="16" key="1">
    <citation type="submission" date="2018-12" db="EMBL/GenBank/DDBJ databases">
        <title>Dusodibacter welbiota gen. nov., sp. nov., isolated from human faeces and emended description of the Oscillibacter genus.</title>
        <authorList>
            <person name="Le Roy T."/>
            <person name="Van der Smissen P."/>
            <person name="Delzenne N."/>
            <person name="Muccioli G."/>
            <person name="Collet J.F."/>
            <person name="Cani P.D."/>
        </authorList>
    </citation>
    <scope>NUCLEOTIDE SEQUENCE [LARGE SCALE GENOMIC DNA]</scope>
    <source>
        <strain evidence="16">J115</strain>
    </source>
</reference>
<keyword evidence="9" id="KW-0406">Ion transport</keyword>
<feature type="transmembrane region" description="Helical" evidence="14">
    <location>
        <begin position="184"/>
        <end position="205"/>
    </location>
</feature>
<dbReference type="EMBL" id="CP034413">
    <property type="protein sequence ID" value="QCI59331.1"/>
    <property type="molecule type" value="Genomic_DNA"/>
</dbReference>
<feature type="transmembrane region" description="Helical" evidence="14">
    <location>
        <begin position="384"/>
        <end position="401"/>
    </location>
</feature>
<keyword evidence="6" id="KW-0769">Symport</keyword>
<keyword evidence="16" id="KW-1185">Reference proteome</keyword>
<protein>
    <recommendedName>
        <fullName evidence="17">Sodium:solute symporter family protein</fullName>
    </recommendedName>
</protein>
<keyword evidence="8" id="KW-0915">Sodium</keyword>
<evidence type="ECO:0000313" key="16">
    <source>
        <dbReference type="Proteomes" id="UP000298642"/>
    </source>
</evidence>
<dbReference type="Proteomes" id="UP000298642">
    <property type="component" value="Chromosome"/>
</dbReference>
<dbReference type="InterPro" id="IPR038377">
    <property type="entry name" value="Na/Glc_symporter_sf"/>
</dbReference>
<feature type="transmembrane region" description="Helical" evidence="14">
    <location>
        <begin position="413"/>
        <end position="430"/>
    </location>
</feature>
<evidence type="ECO:0000256" key="4">
    <source>
        <dbReference type="ARBA" id="ARBA00022475"/>
    </source>
</evidence>
<evidence type="ECO:0000256" key="12">
    <source>
        <dbReference type="ARBA" id="ARBA00033708"/>
    </source>
</evidence>
<evidence type="ECO:0000256" key="7">
    <source>
        <dbReference type="ARBA" id="ARBA00022989"/>
    </source>
</evidence>
<keyword evidence="5 14" id="KW-0812">Transmembrane</keyword>
<feature type="transmembrane region" description="Helical" evidence="14">
    <location>
        <begin position="6"/>
        <end position="25"/>
    </location>
</feature>
<evidence type="ECO:0000256" key="6">
    <source>
        <dbReference type="ARBA" id="ARBA00022847"/>
    </source>
</evidence>
<dbReference type="KEGG" id="obj:EIO64_08910"/>
<feature type="transmembrane region" description="Helical" evidence="14">
    <location>
        <begin position="46"/>
        <end position="71"/>
    </location>
</feature>
<dbReference type="InterPro" id="IPR050277">
    <property type="entry name" value="Sodium:Solute_Symporter"/>
</dbReference>
<evidence type="ECO:0000256" key="9">
    <source>
        <dbReference type="ARBA" id="ARBA00023065"/>
    </source>
</evidence>
<name>A0A4D7AP44_9FIRM</name>
<accession>A0A4D7AP44</accession>
<feature type="transmembrane region" description="Helical" evidence="14">
    <location>
        <begin position="301"/>
        <end position="323"/>
    </location>
</feature>
<keyword evidence="10 14" id="KW-0472">Membrane</keyword>